<proteinExistence type="predicted"/>
<comment type="caution">
    <text evidence="1">The sequence shown here is derived from an EMBL/GenBank/DDBJ whole genome shotgun (WGS) entry which is preliminary data.</text>
</comment>
<sequence length="120" mass="13142">MLSVSPNEQDIIIVSAHKPKSQGLHCKFKNCFVGHDAENDSFINNVIFLGLPRAAKIDILAVAKSRASFDNDRSNSMSNTVKFHELDQLLSVQKSAVVKLTTDSVCMPVSCVTMTDTCQV</sequence>
<dbReference type="AlphaFoldDB" id="A0ABD0KZM9"/>
<name>A0ABD0KZM9_9CAEN</name>
<keyword evidence="2" id="KW-1185">Reference proteome</keyword>
<evidence type="ECO:0000313" key="2">
    <source>
        <dbReference type="Proteomes" id="UP001519460"/>
    </source>
</evidence>
<gene>
    <name evidence="1" type="ORF">BaRGS_00016018</name>
</gene>
<accession>A0ABD0KZM9</accession>
<evidence type="ECO:0000313" key="1">
    <source>
        <dbReference type="EMBL" id="KAK7492713.1"/>
    </source>
</evidence>
<protein>
    <submittedName>
        <fullName evidence="1">Uncharacterized protein</fullName>
    </submittedName>
</protein>
<reference evidence="1 2" key="1">
    <citation type="journal article" date="2023" name="Sci. Data">
        <title>Genome assembly of the Korean intertidal mud-creeper Batillaria attramentaria.</title>
        <authorList>
            <person name="Patra A.K."/>
            <person name="Ho P.T."/>
            <person name="Jun S."/>
            <person name="Lee S.J."/>
            <person name="Kim Y."/>
            <person name="Won Y.J."/>
        </authorList>
    </citation>
    <scope>NUCLEOTIDE SEQUENCE [LARGE SCALE GENOMIC DNA]</scope>
    <source>
        <strain evidence="1">Wonlab-2016</strain>
    </source>
</reference>
<dbReference type="Proteomes" id="UP001519460">
    <property type="component" value="Unassembled WGS sequence"/>
</dbReference>
<organism evidence="1 2">
    <name type="scientific">Batillaria attramentaria</name>
    <dbReference type="NCBI Taxonomy" id="370345"/>
    <lineage>
        <taxon>Eukaryota</taxon>
        <taxon>Metazoa</taxon>
        <taxon>Spiralia</taxon>
        <taxon>Lophotrochozoa</taxon>
        <taxon>Mollusca</taxon>
        <taxon>Gastropoda</taxon>
        <taxon>Caenogastropoda</taxon>
        <taxon>Sorbeoconcha</taxon>
        <taxon>Cerithioidea</taxon>
        <taxon>Batillariidae</taxon>
        <taxon>Batillaria</taxon>
    </lineage>
</organism>
<dbReference type="EMBL" id="JACVVK020000100">
    <property type="protein sequence ID" value="KAK7492713.1"/>
    <property type="molecule type" value="Genomic_DNA"/>
</dbReference>